<dbReference type="Pfam" id="PF01275">
    <property type="entry name" value="Myelin_PLP"/>
    <property type="match status" value="1"/>
</dbReference>
<feature type="transmembrane region" description="Helical" evidence="2">
    <location>
        <begin position="861"/>
        <end position="886"/>
    </location>
</feature>
<keyword evidence="1" id="KW-0479">Metal-binding</keyword>
<proteinExistence type="predicted"/>
<dbReference type="InterPro" id="IPR001614">
    <property type="entry name" value="Myelin_PLP"/>
</dbReference>
<feature type="signal peptide" evidence="3">
    <location>
        <begin position="1"/>
        <end position="25"/>
    </location>
</feature>
<dbReference type="InterPro" id="IPR036436">
    <property type="entry name" value="Disintegrin_dom_sf"/>
</dbReference>
<dbReference type="GO" id="GO:0007219">
    <property type="term" value="P:Notch signaling pathway"/>
    <property type="evidence" value="ECO:0007669"/>
    <property type="project" value="TreeGrafter"/>
</dbReference>
<feature type="chain" id="PRO_5036483359" evidence="3">
    <location>
        <begin position="26"/>
        <end position="911"/>
    </location>
</feature>
<dbReference type="GO" id="GO:0046872">
    <property type="term" value="F:metal ion binding"/>
    <property type="evidence" value="ECO:0007669"/>
    <property type="project" value="UniProtKB-KW"/>
</dbReference>
<dbReference type="GO" id="GO:0006509">
    <property type="term" value="P:membrane protein ectodomain proteolysis"/>
    <property type="evidence" value="ECO:0007669"/>
    <property type="project" value="TreeGrafter"/>
</dbReference>
<dbReference type="GO" id="GO:0005886">
    <property type="term" value="C:plasma membrane"/>
    <property type="evidence" value="ECO:0007669"/>
    <property type="project" value="TreeGrafter"/>
</dbReference>
<dbReference type="InterPro" id="IPR001762">
    <property type="entry name" value="Disintegrin_dom"/>
</dbReference>
<dbReference type="PROSITE" id="PS50215">
    <property type="entry name" value="ADAM_MEPRO"/>
    <property type="match status" value="1"/>
</dbReference>
<dbReference type="EMBL" id="BMAW01106157">
    <property type="protein sequence ID" value="GFT22820.1"/>
    <property type="molecule type" value="Genomic_DNA"/>
</dbReference>
<dbReference type="GO" id="GO:0004222">
    <property type="term" value="F:metalloendopeptidase activity"/>
    <property type="evidence" value="ECO:0007669"/>
    <property type="project" value="InterPro"/>
</dbReference>
<feature type="domain" description="Disintegrin" evidence="4">
    <location>
        <begin position="462"/>
        <end position="555"/>
    </location>
</feature>
<dbReference type="PANTHER" id="PTHR45702:SF2">
    <property type="entry name" value="KUZBANIAN, ISOFORM A"/>
    <property type="match status" value="1"/>
</dbReference>
<evidence type="ECO:0000256" key="2">
    <source>
        <dbReference type="SAM" id="Phobius"/>
    </source>
</evidence>
<keyword evidence="3" id="KW-0732">Signal</keyword>
<dbReference type="OrthoDB" id="6437438at2759"/>
<dbReference type="SMART" id="SM00050">
    <property type="entry name" value="DISIN"/>
    <property type="match status" value="1"/>
</dbReference>
<feature type="domain" description="Peptidase M12B" evidence="5">
    <location>
        <begin position="229"/>
        <end position="453"/>
    </location>
</feature>
<dbReference type="PROSITE" id="PS50214">
    <property type="entry name" value="DISINTEGRIN_2"/>
    <property type="match status" value="1"/>
</dbReference>
<dbReference type="Gene3D" id="3.40.390.10">
    <property type="entry name" value="Collagenase (Catalytic Domain)"/>
    <property type="match status" value="1"/>
</dbReference>
<dbReference type="Proteomes" id="UP000887013">
    <property type="component" value="Unassembled WGS sequence"/>
</dbReference>
<feature type="binding site" evidence="1">
    <location>
        <position position="406"/>
    </location>
    <ligand>
        <name>Zn(2+)</name>
        <dbReference type="ChEBI" id="CHEBI:29105"/>
        <note>catalytic</note>
    </ligand>
</feature>
<reference evidence="6" key="1">
    <citation type="submission" date="2020-08" db="EMBL/GenBank/DDBJ databases">
        <title>Multicomponent nature underlies the extraordinary mechanical properties of spider dragline silk.</title>
        <authorList>
            <person name="Kono N."/>
            <person name="Nakamura H."/>
            <person name="Mori M."/>
            <person name="Yoshida Y."/>
            <person name="Ohtoshi R."/>
            <person name="Malay A.D."/>
            <person name="Moran D.A.P."/>
            <person name="Tomita M."/>
            <person name="Numata K."/>
            <person name="Arakawa K."/>
        </authorList>
    </citation>
    <scope>NUCLEOTIDE SEQUENCE</scope>
</reference>
<dbReference type="PANTHER" id="PTHR45702">
    <property type="entry name" value="ADAM10/ADAM17 METALLOPEPTIDASE FAMILY MEMBER"/>
    <property type="match status" value="1"/>
</dbReference>
<organism evidence="6 7">
    <name type="scientific">Nephila pilipes</name>
    <name type="common">Giant wood spider</name>
    <name type="synonym">Nephila maculata</name>
    <dbReference type="NCBI Taxonomy" id="299642"/>
    <lineage>
        <taxon>Eukaryota</taxon>
        <taxon>Metazoa</taxon>
        <taxon>Ecdysozoa</taxon>
        <taxon>Arthropoda</taxon>
        <taxon>Chelicerata</taxon>
        <taxon>Arachnida</taxon>
        <taxon>Araneae</taxon>
        <taxon>Araneomorphae</taxon>
        <taxon>Entelegynae</taxon>
        <taxon>Araneoidea</taxon>
        <taxon>Nephilidae</taxon>
        <taxon>Nephila</taxon>
    </lineage>
</organism>
<dbReference type="InterPro" id="IPR001590">
    <property type="entry name" value="Peptidase_M12B"/>
</dbReference>
<comment type="caution">
    <text evidence="1">Lacks conserved residue(s) required for the propagation of feature annotation.</text>
</comment>
<dbReference type="AlphaFoldDB" id="A0A8X6NNN2"/>
<feature type="transmembrane region" description="Helical" evidence="2">
    <location>
        <begin position="732"/>
        <end position="757"/>
    </location>
</feature>
<dbReference type="InterPro" id="IPR051489">
    <property type="entry name" value="ADAM_Metalloproteinase"/>
</dbReference>
<dbReference type="Pfam" id="PF13688">
    <property type="entry name" value="Reprolysin_5"/>
    <property type="match status" value="1"/>
</dbReference>
<dbReference type="SUPFAM" id="SSF55486">
    <property type="entry name" value="Metalloproteases ('zincins'), catalytic domain"/>
    <property type="match status" value="1"/>
</dbReference>
<evidence type="ECO:0000313" key="6">
    <source>
        <dbReference type="EMBL" id="GFT22820.1"/>
    </source>
</evidence>
<feature type="binding site" evidence="1">
    <location>
        <position position="400"/>
    </location>
    <ligand>
        <name>Zn(2+)</name>
        <dbReference type="ChEBI" id="CHEBI:29105"/>
        <note>catalytic</note>
    </ligand>
</feature>
<dbReference type="InterPro" id="IPR024079">
    <property type="entry name" value="MetalloPept_cat_dom_sf"/>
</dbReference>
<keyword evidence="1" id="KW-0862">Zinc</keyword>
<gene>
    <name evidence="6" type="primary">sup-17_2</name>
    <name evidence="6" type="ORF">NPIL_274621</name>
</gene>
<evidence type="ECO:0000259" key="4">
    <source>
        <dbReference type="PROSITE" id="PS50214"/>
    </source>
</evidence>
<feature type="binding site" evidence="1">
    <location>
        <position position="396"/>
    </location>
    <ligand>
        <name>Zn(2+)</name>
        <dbReference type="ChEBI" id="CHEBI:29105"/>
        <note>catalytic</note>
    </ligand>
</feature>
<evidence type="ECO:0000313" key="7">
    <source>
        <dbReference type="Proteomes" id="UP000887013"/>
    </source>
</evidence>
<accession>A0A8X6NNN2</accession>
<feature type="active site" evidence="1">
    <location>
        <position position="397"/>
    </location>
</feature>
<keyword evidence="7" id="KW-1185">Reference proteome</keyword>
<comment type="caution">
    <text evidence="6">The sequence shown here is derived from an EMBL/GenBank/DDBJ whole genome shotgun (WGS) entry which is preliminary data.</text>
</comment>
<keyword evidence="2" id="KW-0812">Transmembrane</keyword>
<dbReference type="Gene3D" id="4.10.70.10">
    <property type="entry name" value="Disintegrin domain"/>
    <property type="match status" value="1"/>
</dbReference>
<feature type="transmembrane region" description="Helical" evidence="2">
    <location>
        <begin position="691"/>
        <end position="712"/>
    </location>
</feature>
<feature type="transmembrane region" description="Helical" evidence="2">
    <location>
        <begin position="662"/>
        <end position="679"/>
    </location>
</feature>
<name>A0A8X6NNN2_NEPPI</name>
<keyword evidence="2" id="KW-1133">Transmembrane helix</keyword>
<sequence>MSLLKKRIFTLLSFIISLTFTQVQGCTFEELNNIPKYISDFNIAECEIIRNGNKRSLHLMKNNDTIYDTEIEILLKSKNENFRLLLFEDTSFGDVSLQTQFKSENNSAIFKNETNNLARTKFYEGILKNKSHETSVIGFLYHGIFWGSILDGNIMHYVEPIKNVIPKASFSHKVVIYKTENIHFPHINITSESSFSWLEWLLSSRTSNITFNSAFVRGDIDFINRTKDLFCEIEIVSDHTLYQYFKNESNLLSAYLYLHAKHADKIFRKTHFNLKGKPDGIRISVSKISIYKTVNDSNYPMASAASLSEFLSKFVTRKQESQFCLSISMSYRPFEGAAIGEAFRPDIASNYAGGICDPTISNLEEFDMNFNLASVNVRLGEKQLLPLGLTLLAFVHEIGHGFGSEHDDPGYKPCSPDKSVGKYLMHPKTLPLHEQRPEFSPCSRKVMSQVIRKRGSCLKATVATCGNGIREGGEECDCGWTTICNLIDHCCNPSDVEFPGVGCTLKGDNSVCSPKESDCCTKNCTVNTNKNYQCYSSVSKCFTSFCDGVSPECPKAQEDILDYSCHVKELVCKDGECGESPCSLKSLPECNCTSNILEECVVCCKINKTCIPAFDLGILNAANGVYVHRKGRKCDFGLKHCDVAGNCIGETSEPPRTKRRNILLIIFLTVLFFLIIGGCARCMTRVPYGTLIATIFCCAGVLTFLICLYPAVRLTLRMYDDVFTYDLEWLNGLQLIFIIIGAFMGLLAITLLVVGICSTGATRSKVYRGWKSRIGGRIFSALCMGIVYILNLAWLAIACCLVVVVFVFHVCRKLCENAIDCVDLQQFHFLFPNGTDIKKLNICEKKKMFCTDTVIYAEPYYILSFVASVVVLISLLHYIMCLAANYTRIKDQEKFKDLQELQYLQDSEMGY</sequence>
<feature type="transmembrane region" description="Helical" evidence="2">
    <location>
        <begin position="778"/>
        <end position="808"/>
    </location>
</feature>
<protein>
    <submittedName>
        <fullName evidence="6">Disintegrin and metalloproteinase domain-containing protein 10</fullName>
    </submittedName>
</protein>
<keyword evidence="2" id="KW-0472">Membrane</keyword>
<evidence type="ECO:0000256" key="1">
    <source>
        <dbReference type="PROSITE-ProRule" id="PRU00276"/>
    </source>
</evidence>
<evidence type="ECO:0000256" key="3">
    <source>
        <dbReference type="SAM" id="SignalP"/>
    </source>
</evidence>
<evidence type="ECO:0000259" key="5">
    <source>
        <dbReference type="PROSITE" id="PS50215"/>
    </source>
</evidence>